<accession>A0A445N196</accession>
<dbReference type="AlphaFoldDB" id="A0A445N196"/>
<feature type="domain" description="Metallo-beta-lactamase" evidence="1">
    <location>
        <begin position="18"/>
        <end position="221"/>
    </location>
</feature>
<dbReference type="CDD" id="cd16272">
    <property type="entry name" value="RNaseZ_MBL-fold"/>
    <property type="match status" value="1"/>
</dbReference>
<dbReference type="InterPro" id="IPR001279">
    <property type="entry name" value="Metallo-B-lactamas"/>
</dbReference>
<dbReference type="EMBL" id="OJIN01000208">
    <property type="protein sequence ID" value="SPD75483.1"/>
    <property type="molecule type" value="Genomic_DNA"/>
</dbReference>
<evidence type="ECO:0000259" key="1">
    <source>
        <dbReference type="SMART" id="SM00849"/>
    </source>
</evidence>
<reference evidence="2" key="1">
    <citation type="submission" date="2018-01" db="EMBL/GenBank/DDBJ databases">
        <authorList>
            <person name="Regsiter A."/>
            <person name="William W."/>
        </authorList>
    </citation>
    <scope>NUCLEOTIDE SEQUENCE</scope>
    <source>
        <strain evidence="2">TRIP AH-1</strain>
    </source>
</reference>
<dbReference type="SUPFAM" id="SSF56281">
    <property type="entry name" value="Metallo-hydrolase/oxidoreductase"/>
    <property type="match status" value="1"/>
</dbReference>
<name>A0A445N196_9BACT</name>
<dbReference type="PANTHER" id="PTHR46018">
    <property type="entry name" value="ZINC PHOSPHODIESTERASE ELAC PROTEIN 1"/>
    <property type="match status" value="1"/>
</dbReference>
<dbReference type="InterPro" id="IPR036866">
    <property type="entry name" value="RibonucZ/Hydroxyglut_hydro"/>
</dbReference>
<dbReference type="GO" id="GO:0042781">
    <property type="term" value="F:3'-tRNA processing endoribonuclease activity"/>
    <property type="evidence" value="ECO:0007669"/>
    <property type="project" value="TreeGrafter"/>
</dbReference>
<organism evidence="2">
    <name type="scientific">uncultured Desulfobacterium sp</name>
    <dbReference type="NCBI Taxonomy" id="201089"/>
    <lineage>
        <taxon>Bacteria</taxon>
        <taxon>Pseudomonadati</taxon>
        <taxon>Thermodesulfobacteriota</taxon>
        <taxon>Desulfobacteria</taxon>
        <taxon>Desulfobacterales</taxon>
        <taxon>Desulfobacteriaceae</taxon>
        <taxon>Desulfobacterium</taxon>
        <taxon>environmental samples</taxon>
    </lineage>
</organism>
<dbReference type="SMART" id="SM00849">
    <property type="entry name" value="Lactamase_B"/>
    <property type="match status" value="1"/>
</dbReference>
<dbReference type="Pfam" id="PF12706">
    <property type="entry name" value="Lactamase_B_2"/>
    <property type="match status" value="1"/>
</dbReference>
<gene>
    <name evidence="2" type="ORF">PITCH_A640026</name>
</gene>
<proteinExistence type="predicted"/>
<dbReference type="Gene3D" id="3.60.15.10">
    <property type="entry name" value="Ribonuclease Z/Hydroxyacylglutathione hydrolase-like"/>
    <property type="match status" value="1"/>
</dbReference>
<protein>
    <submittedName>
        <fullName evidence="2">Beta-lactamase domain protein</fullName>
    </submittedName>
</protein>
<evidence type="ECO:0000313" key="2">
    <source>
        <dbReference type="EMBL" id="SPD75483.1"/>
    </source>
</evidence>
<dbReference type="PANTHER" id="PTHR46018:SF2">
    <property type="entry name" value="ZINC PHOSPHODIESTERASE ELAC PROTEIN 1"/>
    <property type="match status" value="1"/>
</dbReference>
<sequence>MQLIVLGSGTSIPIGDRSSPSLALIVEGSTIVFDLGPGALCQLARAGLDYEKVERIFITHFHPDHTADIIHFLFASRNPTVLGRRLPFVITGPNGLKGLLTDIQNAFQNWLTLTPDAMKIDELETGITSKREYECFSLIACPVDHTPHSLAYRVDARSGKSLVYSGDTGYCDDIIEIASGTDLLVLECSFPDGKEMPGHLTPSQAGKIASMAKVRRLLLTHFYPECLETDIEAQCRKTYQGEIILASDLLRVSV</sequence>